<feature type="repeat" description="ANK" evidence="2">
    <location>
        <begin position="1067"/>
        <end position="1099"/>
    </location>
</feature>
<organism evidence="6 7">
    <name type="scientific">Penicillium daleae</name>
    <dbReference type="NCBI Taxonomy" id="63821"/>
    <lineage>
        <taxon>Eukaryota</taxon>
        <taxon>Fungi</taxon>
        <taxon>Dikarya</taxon>
        <taxon>Ascomycota</taxon>
        <taxon>Pezizomycotina</taxon>
        <taxon>Eurotiomycetes</taxon>
        <taxon>Eurotiomycetidae</taxon>
        <taxon>Eurotiales</taxon>
        <taxon>Aspergillaceae</taxon>
        <taxon>Penicillium</taxon>
    </lineage>
</organism>
<dbReference type="Gene3D" id="3.40.50.300">
    <property type="entry name" value="P-loop containing nucleotide triphosphate hydrolases"/>
    <property type="match status" value="1"/>
</dbReference>
<name>A0AAD6C7U3_9EURO</name>
<dbReference type="EMBL" id="JAPVEA010000005">
    <property type="protein sequence ID" value="KAJ5454184.1"/>
    <property type="molecule type" value="Genomic_DNA"/>
</dbReference>
<dbReference type="Proteomes" id="UP001213681">
    <property type="component" value="Unassembled WGS sequence"/>
</dbReference>
<evidence type="ECO:0000259" key="4">
    <source>
        <dbReference type="Pfam" id="PF01048"/>
    </source>
</evidence>
<dbReference type="GeneID" id="81598765"/>
<dbReference type="GO" id="GO:0003824">
    <property type="term" value="F:catalytic activity"/>
    <property type="evidence" value="ECO:0007669"/>
    <property type="project" value="InterPro"/>
</dbReference>
<dbReference type="SUPFAM" id="SSF53167">
    <property type="entry name" value="Purine and uridine phosphorylases"/>
    <property type="match status" value="1"/>
</dbReference>
<dbReference type="InterPro" id="IPR056884">
    <property type="entry name" value="NPHP3-like_N"/>
</dbReference>
<dbReference type="InterPro" id="IPR002110">
    <property type="entry name" value="Ankyrin_rpt"/>
</dbReference>
<feature type="repeat" description="ANK" evidence="2">
    <location>
        <begin position="1145"/>
        <end position="1162"/>
    </location>
</feature>
<protein>
    <recommendedName>
        <fullName evidence="8">Nucleoside phosphorylase domain-containing protein</fullName>
    </recommendedName>
</protein>
<dbReference type="PRINTS" id="PR01415">
    <property type="entry name" value="ANKYRIN"/>
</dbReference>
<dbReference type="Pfam" id="PF24883">
    <property type="entry name" value="NPHP3_N"/>
    <property type="match status" value="1"/>
</dbReference>
<feature type="domain" description="Nephrocystin 3-like N-terminal" evidence="5">
    <location>
        <begin position="377"/>
        <end position="551"/>
    </location>
</feature>
<feature type="region of interest" description="Disordered" evidence="3">
    <location>
        <begin position="1257"/>
        <end position="1283"/>
    </location>
</feature>
<evidence type="ECO:0000256" key="3">
    <source>
        <dbReference type="SAM" id="MobiDB-lite"/>
    </source>
</evidence>
<keyword evidence="1" id="KW-0677">Repeat</keyword>
<keyword evidence="2" id="KW-0040">ANK repeat</keyword>
<dbReference type="PANTHER" id="PTHR46082:SF11">
    <property type="entry name" value="AAA+ ATPASE DOMAIN-CONTAINING PROTEIN-RELATED"/>
    <property type="match status" value="1"/>
</dbReference>
<feature type="compositionally biased region" description="Basic and acidic residues" evidence="3">
    <location>
        <begin position="1265"/>
        <end position="1283"/>
    </location>
</feature>
<evidence type="ECO:0000259" key="5">
    <source>
        <dbReference type="Pfam" id="PF24883"/>
    </source>
</evidence>
<dbReference type="InterPro" id="IPR000845">
    <property type="entry name" value="Nucleoside_phosphorylase_d"/>
</dbReference>
<evidence type="ECO:0000313" key="6">
    <source>
        <dbReference type="EMBL" id="KAJ5454184.1"/>
    </source>
</evidence>
<dbReference type="SMART" id="SM00248">
    <property type="entry name" value="ANK"/>
    <property type="match status" value="11"/>
</dbReference>
<feature type="repeat" description="ANK" evidence="2">
    <location>
        <begin position="968"/>
        <end position="1000"/>
    </location>
</feature>
<feature type="compositionally biased region" description="Polar residues" evidence="3">
    <location>
        <begin position="1196"/>
        <end position="1207"/>
    </location>
</feature>
<feature type="repeat" description="ANK" evidence="2">
    <location>
        <begin position="1100"/>
        <end position="1132"/>
    </location>
</feature>
<dbReference type="InterPro" id="IPR035994">
    <property type="entry name" value="Nucleoside_phosphorylase_sf"/>
</dbReference>
<feature type="compositionally biased region" description="Acidic residues" evidence="3">
    <location>
        <begin position="1"/>
        <end position="12"/>
    </location>
</feature>
<evidence type="ECO:0000313" key="7">
    <source>
        <dbReference type="Proteomes" id="UP001213681"/>
    </source>
</evidence>
<dbReference type="PROSITE" id="PS50088">
    <property type="entry name" value="ANK_REPEAT"/>
    <property type="match status" value="8"/>
</dbReference>
<gene>
    <name evidence="6" type="ORF">N7458_005140</name>
</gene>
<feature type="repeat" description="ANK" evidence="2">
    <location>
        <begin position="935"/>
        <end position="967"/>
    </location>
</feature>
<dbReference type="PROSITE" id="PS50297">
    <property type="entry name" value="ANK_REP_REGION"/>
    <property type="match status" value="6"/>
</dbReference>
<dbReference type="Pfam" id="PF12796">
    <property type="entry name" value="Ank_2"/>
    <property type="match status" value="3"/>
</dbReference>
<keyword evidence="7" id="KW-1185">Reference proteome</keyword>
<dbReference type="Gene3D" id="1.25.40.20">
    <property type="entry name" value="Ankyrin repeat-containing domain"/>
    <property type="match status" value="1"/>
</dbReference>
<dbReference type="PANTHER" id="PTHR46082">
    <property type="entry name" value="ATP/GTP-BINDING PROTEIN-RELATED"/>
    <property type="match status" value="1"/>
</dbReference>
<dbReference type="Pfam" id="PF01048">
    <property type="entry name" value="PNP_UDP_1"/>
    <property type="match status" value="1"/>
</dbReference>
<dbReference type="InterPro" id="IPR036770">
    <property type="entry name" value="Ankyrin_rpt-contain_sf"/>
</dbReference>
<reference evidence="6" key="2">
    <citation type="journal article" date="2023" name="IMA Fungus">
        <title>Comparative genomic study of the Penicillium genus elucidates a diverse pangenome and 15 lateral gene transfer events.</title>
        <authorList>
            <person name="Petersen C."/>
            <person name="Sorensen T."/>
            <person name="Nielsen M.R."/>
            <person name="Sondergaard T.E."/>
            <person name="Sorensen J.L."/>
            <person name="Fitzpatrick D.A."/>
            <person name="Frisvad J.C."/>
            <person name="Nielsen K.L."/>
        </authorList>
    </citation>
    <scope>NUCLEOTIDE SEQUENCE</scope>
    <source>
        <strain evidence="6">IBT 16125</strain>
    </source>
</reference>
<dbReference type="Gene3D" id="3.40.50.1580">
    <property type="entry name" value="Nucleoside phosphorylase domain"/>
    <property type="match status" value="1"/>
</dbReference>
<feature type="region of interest" description="Disordered" evidence="3">
    <location>
        <begin position="1"/>
        <end position="22"/>
    </location>
</feature>
<feature type="region of interest" description="Disordered" evidence="3">
    <location>
        <begin position="1181"/>
        <end position="1207"/>
    </location>
</feature>
<dbReference type="SUPFAM" id="SSF48403">
    <property type="entry name" value="Ankyrin repeat"/>
    <property type="match status" value="1"/>
</dbReference>
<dbReference type="InterPro" id="IPR053137">
    <property type="entry name" value="NLR-like"/>
</dbReference>
<dbReference type="InterPro" id="IPR027417">
    <property type="entry name" value="P-loop_NTPase"/>
</dbReference>
<reference evidence="6" key="1">
    <citation type="submission" date="2022-12" db="EMBL/GenBank/DDBJ databases">
        <authorList>
            <person name="Petersen C."/>
        </authorList>
    </citation>
    <scope>NUCLEOTIDE SEQUENCE</scope>
    <source>
        <strain evidence="6">IBT 16125</strain>
    </source>
</reference>
<feature type="repeat" description="ANK" evidence="2">
    <location>
        <begin position="1005"/>
        <end position="1033"/>
    </location>
</feature>
<dbReference type="GO" id="GO:0009116">
    <property type="term" value="P:nucleoside metabolic process"/>
    <property type="evidence" value="ECO:0007669"/>
    <property type="project" value="InterPro"/>
</dbReference>
<evidence type="ECO:0000256" key="1">
    <source>
        <dbReference type="ARBA" id="ARBA00022737"/>
    </source>
</evidence>
<proteinExistence type="predicted"/>
<accession>A0AAD6C7U3</accession>
<feature type="domain" description="Nucleoside phosphorylase" evidence="4">
    <location>
        <begin position="41"/>
        <end position="318"/>
    </location>
</feature>
<feature type="repeat" description="ANK" evidence="2">
    <location>
        <begin position="1034"/>
        <end position="1066"/>
    </location>
</feature>
<evidence type="ECO:0008006" key="8">
    <source>
        <dbReference type="Google" id="ProtNLM"/>
    </source>
</evidence>
<sequence>MDEGADAYEDEMASGSCHLPKRQKTSHYRDSATLQHASYTVAWICALPIERAAAMAMLDETHKPLHTDPDDTNTYELGSISRHNVVIACLPNGGYGTNNAANVVTNLKRTFPSIRVGLMVGIGGGVPSQTKDIRLGDVVVGTRVMQYDLGKIIGDGEMQRTGIPKIPHQLLGTAVSALRSKHELGPSRISSILQQKLEEHVGYQRPSSLDRLFCVEYDHEDPNSPCDECDQSKLISRSQRNSDDVMIHYGAIASGNKVIKNGRARDMIARELDVVCFEMEAAGLMDTMSCLVIRGICDYADSHKSKEWQRYAAATAAAYARELLGELPMTEGNARTFFVPDSRESRVHDCRQRLIDSLRFEQIDSRKLTIKAAHAKTCRWFLSHPDYKAWLDPTKLSQHHGFLWISGKPGAGKSTIMKFAYTNTKNKARRQHSVVASFFFNARGEYIEKSVFGMYRSLLLQLLEGYPVLQSVLDDPDVIPNDQSGCPSLNVLKDVFCDAVLGLGEKSFTCFVDALDECDEQQVVEMVQYFEDLAEQATSHNVPFRICFSSRHYPYISIKQGLRLTLEDQQGHSEDLEAYIASRLRVEDSVFREELELQLLNKAAGVFMWLVLVVDILNEEDRRGGLYLRKRLAEIPSDLSELFKDILRRDNKRMDDLLLCILWILYAKRPLEPKEFYHALWSGLSLKALLDDQPPILSDPDSSDSFKRFQKCIISSSKGLAEITKSKKPIVQFIHESVRDFLIKDKGLQKMWPELGWDPEGPSHEMLKQCCSLYMNHVSPRILTKDGGIPDPDAQRSYPFLEYACQYMFYHSDAAASFAPQKEFLDRCKIYRWNLVNNFVEKVKAQRYMSIADDASLIYILADKGCPNLIRIRMRDYPDIHRSCPAERYKYPIFAALAAGNQETVAALLNTPSYIYDGEDITKGLKYRQDMNGCEKLTPLTWAAQEGRSSIVRLLLFQGVDIDEADRQGMTALCRALASSHEETAMLLISGGANVNPSTVGIPAPLHYACEQGLDNAVSIFLDKGAEIDVVGDFRRQPLSYACQGGHLRTVKLLIKSGAKMNVTDDYGAVPLLTALEAGHLEVAQFLINNGADINAKNHYGESPLSHASKKGYERLVRLLLDSGADVDVRDLAGSTPLFLTDTPEIAKLLIEHGADVNAKDKQGNTPLLTFALALHVKTSEPPSVKEGDEIIGNEHSISPSSPTPNDSRIPAVLKVLLEHGADVNVRNEFGETPLLRSLQYGHEPLARLLIEHGADVNATTEDGETAHGSREKKERRSCETSY</sequence>
<dbReference type="SUPFAM" id="SSF52540">
    <property type="entry name" value="P-loop containing nucleoside triphosphate hydrolases"/>
    <property type="match status" value="1"/>
</dbReference>
<feature type="repeat" description="ANK" evidence="2">
    <location>
        <begin position="1230"/>
        <end position="1262"/>
    </location>
</feature>
<dbReference type="Pfam" id="PF00023">
    <property type="entry name" value="Ank"/>
    <property type="match status" value="1"/>
</dbReference>
<dbReference type="RefSeq" id="XP_056767140.1">
    <property type="nucleotide sequence ID" value="XM_056908522.1"/>
</dbReference>
<evidence type="ECO:0000256" key="2">
    <source>
        <dbReference type="PROSITE-ProRule" id="PRU00023"/>
    </source>
</evidence>
<comment type="caution">
    <text evidence="6">The sequence shown here is derived from an EMBL/GenBank/DDBJ whole genome shotgun (WGS) entry which is preliminary data.</text>
</comment>